<dbReference type="EMBL" id="HF563609">
    <property type="protein sequence ID" value="CCP26342.1"/>
    <property type="molecule type" value="Genomic_DNA"/>
</dbReference>
<reference evidence="3" key="1">
    <citation type="journal article" date="2013" name="Genome Announc.">
        <title>First genome sequence of a syntrophic acetate-oxidizing bacterium, Tepidanaerobacter acetatoxydans strain Re1.</title>
        <authorList>
            <person name="Manzoor S."/>
            <person name="Bongcam-Rudloff E."/>
            <person name="Schnurer A."/>
            <person name="Muller B."/>
        </authorList>
    </citation>
    <scope>NUCLEOTIDE SEQUENCE [LARGE SCALE GENOMIC DNA]</scope>
    <source>
        <strain evidence="3">Re1</strain>
    </source>
</reference>
<dbReference type="SUPFAM" id="SSF81606">
    <property type="entry name" value="PP2C-like"/>
    <property type="match status" value="1"/>
</dbReference>
<dbReference type="OrthoDB" id="9801841at2"/>
<keyword evidence="2" id="KW-0378">Hydrolase</keyword>
<keyword evidence="3" id="KW-1185">Reference proteome</keyword>
<accession>L0S3F2</accession>
<dbReference type="eggNOG" id="COG0631">
    <property type="taxonomic scope" value="Bacteria"/>
</dbReference>
<dbReference type="InterPro" id="IPR015655">
    <property type="entry name" value="PP2C"/>
</dbReference>
<dbReference type="KEGG" id="tep:TepRe1_1463"/>
<dbReference type="PATRIC" id="fig|1209989.3.peg.1801"/>
<dbReference type="KEGG" id="tae:TepiRe1_1575"/>
<dbReference type="RefSeq" id="WP_013778532.1">
    <property type="nucleotide sequence ID" value="NC_015519.1"/>
</dbReference>
<proteinExistence type="predicted"/>
<accession>F4LVM3</accession>
<dbReference type="InterPro" id="IPR001932">
    <property type="entry name" value="PPM-type_phosphatase-like_dom"/>
</dbReference>
<dbReference type="Proteomes" id="UP000010802">
    <property type="component" value="Chromosome"/>
</dbReference>
<feature type="domain" description="PPM-type phosphatase" evidence="1">
    <location>
        <begin position="17"/>
        <end position="244"/>
    </location>
</feature>
<dbReference type="STRING" id="1209989.TepRe1_1463"/>
<dbReference type="InterPro" id="IPR036457">
    <property type="entry name" value="PPM-type-like_dom_sf"/>
</dbReference>
<protein>
    <submittedName>
        <fullName evidence="2">Protein phosphatase PrpC</fullName>
        <ecNumber evidence="2">3.1.3.16</ecNumber>
    </submittedName>
</protein>
<evidence type="ECO:0000313" key="2">
    <source>
        <dbReference type="EMBL" id="CCP26342.1"/>
    </source>
</evidence>
<sequence>MIGIIKSDVGKARLNNEDMFYFPQKGSKLPQLFIVADGMGGHQGGEIASKIAVEEVSTYVNSHLLEDCSAQEVKEILKSSISKANNKVFSLSLKNDELLGMGTTITIALFHGRHLYIGHVGDSRAYLIRENHIKQLTRDHSLVWELAEDGRITMEETKTHPMKNIITKALGTDELLEPDILEFDLKDNDIIVLCSDGLTNMLENDSIKNIVLSSGGPEQAAQKLIDEANLRGGEDNITVGIIKADKVGCEKT</sequence>
<organism evidence="2 3">
    <name type="scientific">Tepidanaerobacter acetatoxydans (strain DSM 21804 / JCM 16047 / Re1)</name>
    <dbReference type="NCBI Taxonomy" id="1209989"/>
    <lineage>
        <taxon>Bacteria</taxon>
        <taxon>Bacillati</taxon>
        <taxon>Bacillota</taxon>
        <taxon>Clostridia</taxon>
        <taxon>Thermosediminibacterales</taxon>
        <taxon>Tepidanaerobacteraceae</taxon>
        <taxon>Tepidanaerobacter</taxon>
    </lineage>
</organism>
<dbReference type="Gene3D" id="3.60.40.10">
    <property type="entry name" value="PPM-type phosphatase domain"/>
    <property type="match status" value="1"/>
</dbReference>
<dbReference type="CDD" id="cd00143">
    <property type="entry name" value="PP2Cc"/>
    <property type="match status" value="1"/>
</dbReference>
<dbReference type="Pfam" id="PF00481">
    <property type="entry name" value="PP2C"/>
    <property type="match status" value="1"/>
</dbReference>
<dbReference type="PANTHER" id="PTHR47992">
    <property type="entry name" value="PROTEIN PHOSPHATASE"/>
    <property type="match status" value="1"/>
</dbReference>
<dbReference type="HOGENOM" id="CLU_034545_4_1_9"/>
<dbReference type="SMART" id="SM00331">
    <property type="entry name" value="PP2C_SIG"/>
    <property type="match status" value="1"/>
</dbReference>
<evidence type="ECO:0000259" key="1">
    <source>
        <dbReference type="PROSITE" id="PS51746"/>
    </source>
</evidence>
<dbReference type="AlphaFoldDB" id="F4LVM3"/>
<dbReference type="GO" id="GO:0004722">
    <property type="term" value="F:protein serine/threonine phosphatase activity"/>
    <property type="evidence" value="ECO:0007669"/>
    <property type="project" value="UniProtKB-EC"/>
</dbReference>
<name>F4LVM3_TEPAE</name>
<dbReference type="NCBIfam" id="NF033484">
    <property type="entry name" value="Stp1_PP2C_phos"/>
    <property type="match status" value="1"/>
</dbReference>
<dbReference type="EC" id="3.1.3.16" evidence="2"/>
<evidence type="ECO:0000313" key="3">
    <source>
        <dbReference type="Proteomes" id="UP000010802"/>
    </source>
</evidence>
<dbReference type="SMART" id="SM00332">
    <property type="entry name" value="PP2Cc"/>
    <property type="match status" value="1"/>
</dbReference>
<gene>
    <name evidence="2" type="primary">prpC</name>
    <name evidence="2" type="ordered locus">TEPIRE1_1575</name>
</gene>
<dbReference type="PROSITE" id="PS51746">
    <property type="entry name" value="PPM_2"/>
    <property type="match status" value="1"/>
</dbReference>